<comment type="caution">
    <text evidence="10">The sequence shown here is derived from an EMBL/GenBank/DDBJ whole genome shotgun (WGS) entry which is preliminary data.</text>
</comment>
<dbReference type="InterPro" id="IPR045249">
    <property type="entry name" value="HARBI1-like"/>
</dbReference>
<accession>V9G1P3</accession>
<evidence type="ECO:0000256" key="5">
    <source>
        <dbReference type="ARBA" id="ARBA00022723"/>
    </source>
</evidence>
<dbReference type="HOGENOM" id="CLU_040082_0_1_1"/>
<keyword evidence="11" id="KW-1185">Reference proteome</keyword>
<gene>
    <name evidence="10" type="ORF">F443_00678</name>
</gene>
<sequence length="336" mass="38383">MSEDSVAQLEDVSDEDEDVVRELGFFAGYHGHTYFDKQHFHNSILTRSDWVAELVEGNPTRMFRSYRMTKPVFRPFCAALDNADRQTPWSPVSVEDKAAIFLYSIAKNASNSDLQERFQHSGETIHRHFYRVFDVACNMASTYLVQPATSSQLLQNEPQYAGQFDQCRLVFNRMHIPAYVHSEKAKPFRERTGKLSQNVFAASLHHTFDMQFVYVLLGWEGSAADSTVLAVARRKGFKTPPGLFDLGDAGYGLTTEAMTPYHGVGYHLKEWGQTVARPQNYKELYNLRHAQARNVVERAFGLLKRRLPILKQAPEYPARCVPTTSAYRLAHVYEEA</sequence>
<evidence type="ECO:0000313" key="11">
    <source>
        <dbReference type="Proteomes" id="UP000018721"/>
    </source>
</evidence>
<evidence type="ECO:0000256" key="4">
    <source>
        <dbReference type="ARBA" id="ARBA00022722"/>
    </source>
</evidence>
<dbReference type="PANTHER" id="PTHR22930:SF259">
    <property type="entry name" value="OS08G0106900 PROTEIN"/>
    <property type="match status" value="1"/>
</dbReference>
<dbReference type="GO" id="GO:0016787">
    <property type="term" value="F:hydrolase activity"/>
    <property type="evidence" value="ECO:0007669"/>
    <property type="project" value="UniProtKB-KW"/>
</dbReference>
<dbReference type="GO" id="GO:0046872">
    <property type="term" value="F:metal ion binding"/>
    <property type="evidence" value="ECO:0007669"/>
    <property type="project" value="UniProtKB-KW"/>
</dbReference>
<dbReference type="InterPro" id="IPR027806">
    <property type="entry name" value="HARBI1_dom"/>
</dbReference>
<keyword evidence="4" id="KW-0540">Nuclease</keyword>
<evidence type="ECO:0000256" key="7">
    <source>
        <dbReference type="ARBA" id="ARBA00023242"/>
    </source>
</evidence>
<evidence type="ECO:0000259" key="9">
    <source>
        <dbReference type="Pfam" id="PF26138"/>
    </source>
</evidence>
<comment type="subcellular location">
    <subcellularLocation>
        <location evidence="2">Nucleus</location>
    </subcellularLocation>
</comment>
<reference evidence="10 11" key="1">
    <citation type="submission" date="2013-11" db="EMBL/GenBank/DDBJ databases">
        <title>The Genome Sequence of Phytophthora parasitica P1569.</title>
        <authorList>
            <consortium name="The Broad Institute Genomics Platform"/>
            <person name="Russ C."/>
            <person name="Tyler B."/>
            <person name="Panabieres F."/>
            <person name="Shan W."/>
            <person name="Tripathy S."/>
            <person name="Grunwald N."/>
            <person name="Machado M."/>
            <person name="Johnson C.S."/>
            <person name="Arredondo F."/>
            <person name="Hong C."/>
            <person name="Coffey M."/>
            <person name="Young S.K."/>
            <person name="Zeng Q."/>
            <person name="Gargeya S."/>
            <person name="Fitzgerald M."/>
            <person name="Abouelleil A."/>
            <person name="Alvarado L."/>
            <person name="Chapman S.B."/>
            <person name="Gainer-Dewar J."/>
            <person name="Goldberg J."/>
            <person name="Griggs A."/>
            <person name="Gujja S."/>
            <person name="Hansen M."/>
            <person name="Howarth C."/>
            <person name="Imamovic A."/>
            <person name="Ireland A."/>
            <person name="Larimer J."/>
            <person name="McCowan C."/>
            <person name="Murphy C."/>
            <person name="Pearson M."/>
            <person name="Poon T.W."/>
            <person name="Priest M."/>
            <person name="Roberts A."/>
            <person name="Saif S."/>
            <person name="Shea T."/>
            <person name="Sykes S."/>
            <person name="Wortman J."/>
            <person name="Nusbaum C."/>
            <person name="Birren B."/>
        </authorList>
    </citation>
    <scope>NUCLEOTIDE SEQUENCE [LARGE SCALE GENOMIC DNA]</scope>
    <source>
        <strain evidence="10 11">P1569</strain>
    </source>
</reference>
<evidence type="ECO:0000313" key="10">
    <source>
        <dbReference type="EMBL" id="ETI56943.1"/>
    </source>
</evidence>
<dbReference type="Pfam" id="PF13359">
    <property type="entry name" value="DDE_Tnp_4"/>
    <property type="match status" value="1"/>
</dbReference>
<dbReference type="GO" id="GO:0005634">
    <property type="term" value="C:nucleus"/>
    <property type="evidence" value="ECO:0007669"/>
    <property type="project" value="UniProtKB-SubCell"/>
</dbReference>
<organism evidence="10 11">
    <name type="scientific">Phytophthora nicotianae P1569</name>
    <dbReference type="NCBI Taxonomy" id="1317065"/>
    <lineage>
        <taxon>Eukaryota</taxon>
        <taxon>Sar</taxon>
        <taxon>Stramenopiles</taxon>
        <taxon>Oomycota</taxon>
        <taxon>Peronosporomycetes</taxon>
        <taxon>Peronosporales</taxon>
        <taxon>Peronosporaceae</taxon>
        <taxon>Phytophthora</taxon>
    </lineage>
</organism>
<comment type="cofactor">
    <cofactor evidence="1">
        <name>a divalent metal cation</name>
        <dbReference type="ChEBI" id="CHEBI:60240"/>
    </cofactor>
</comment>
<dbReference type="Proteomes" id="UP000018721">
    <property type="component" value="Unassembled WGS sequence"/>
</dbReference>
<dbReference type="PANTHER" id="PTHR22930">
    <property type="match status" value="1"/>
</dbReference>
<comment type="similarity">
    <text evidence="3">Belongs to the HARBI1 family.</text>
</comment>
<evidence type="ECO:0000256" key="2">
    <source>
        <dbReference type="ARBA" id="ARBA00004123"/>
    </source>
</evidence>
<proteinExistence type="inferred from homology"/>
<protein>
    <submittedName>
        <fullName evidence="10">Uncharacterized protein</fullName>
    </submittedName>
</protein>
<evidence type="ECO:0000256" key="6">
    <source>
        <dbReference type="ARBA" id="ARBA00022801"/>
    </source>
</evidence>
<feature type="domain" description="DUF8040" evidence="9">
    <location>
        <begin position="42"/>
        <end position="137"/>
    </location>
</feature>
<dbReference type="InterPro" id="IPR058353">
    <property type="entry name" value="DUF8040"/>
</dbReference>
<dbReference type="GO" id="GO:0004518">
    <property type="term" value="F:nuclease activity"/>
    <property type="evidence" value="ECO:0007669"/>
    <property type="project" value="UniProtKB-KW"/>
</dbReference>
<keyword evidence="7" id="KW-0539">Nucleus</keyword>
<evidence type="ECO:0000256" key="1">
    <source>
        <dbReference type="ARBA" id="ARBA00001968"/>
    </source>
</evidence>
<dbReference type="Pfam" id="PF26138">
    <property type="entry name" value="DUF8040"/>
    <property type="match status" value="1"/>
</dbReference>
<dbReference type="EMBL" id="ANIZ01000118">
    <property type="protein sequence ID" value="ETI56943.1"/>
    <property type="molecule type" value="Genomic_DNA"/>
</dbReference>
<keyword evidence="5" id="KW-0479">Metal-binding</keyword>
<keyword evidence="6" id="KW-0378">Hydrolase</keyword>
<dbReference type="eggNOG" id="KOG4585">
    <property type="taxonomic scope" value="Eukaryota"/>
</dbReference>
<dbReference type="AlphaFoldDB" id="V9G1P3"/>
<feature type="domain" description="DDE Tnp4" evidence="8">
    <location>
        <begin position="206"/>
        <end position="313"/>
    </location>
</feature>
<name>V9G1P3_PHYNI</name>
<evidence type="ECO:0000259" key="8">
    <source>
        <dbReference type="Pfam" id="PF13359"/>
    </source>
</evidence>
<evidence type="ECO:0000256" key="3">
    <source>
        <dbReference type="ARBA" id="ARBA00006958"/>
    </source>
</evidence>